<gene>
    <name evidence="3" type="ORF">BBD42_28450</name>
</gene>
<feature type="transmembrane region" description="Helical" evidence="1">
    <location>
        <begin position="234"/>
        <end position="256"/>
    </location>
</feature>
<accession>A0A1B2DTK9</accession>
<protein>
    <recommendedName>
        <fullName evidence="2">Glycosyltransferase 2-like domain-containing protein</fullName>
    </recommendedName>
</protein>
<feature type="domain" description="Glycosyltransferase 2-like" evidence="2">
    <location>
        <begin position="11"/>
        <end position="125"/>
    </location>
</feature>
<dbReference type="SUPFAM" id="SSF53448">
    <property type="entry name" value="Nucleotide-diphospho-sugar transferases"/>
    <property type="match status" value="1"/>
</dbReference>
<dbReference type="AlphaFoldDB" id="A0A1B2DTK9"/>
<keyword evidence="1" id="KW-0812">Transmembrane</keyword>
<keyword evidence="1" id="KW-1133">Transmembrane helix</keyword>
<organism evidence="3">
    <name type="scientific">Paenibacillus sp. BIHB 4019</name>
    <dbReference type="NCBI Taxonomy" id="1870819"/>
    <lineage>
        <taxon>Bacteria</taxon>
        <taxon>Bacillati</taxon>
        <taxon>Bacillota</taxon>
        <taxon>Bacilli</taxon>
        <taxon>Bacillales</taxon>
        <taxon>Paenibacillaceae</taxon>
        <taxon>Paenibacillus</taxon>
    </lineage>
</organism>
<keyword evidence="1" id="KW-0472">Membrane</keyword>
<dbReference type="InterPro" id="IPR001173">
    <property type="entry name" value="Glyco_trans_2-like"/>
</dbReference>
<feature type="transmembrane region" description="Helical" evidence="1">
    <location>
        <begin position="268"/>
        <end position="288"/>
    </location>
</feature>
<proteinExistence type="predicted"/>
<evidence type="ECO:0000256" key="1">
    <source>
        <dbReference type="SAM" id="Phobius"/>
    </source>
</evidence>
<dbReference type="InterPro" id="IPR029044">
    <property type="entry name" value="Nucleotide-diphossugar_trans"/>
</dbReference>
<dbReference type="Pfam" id="PF00535">
    <property type="entry name" value="Glycos_transf_2"/>
    <property type="match status" value="1"/>
</dbReference>
<reference evidence="3" key="1">
    <citation type="submission" date="2016-08" db="EMBL/GenBank/DDBJ databases">
        <title>Complete Genome Seqeunce of Paenibacillus sp. BIHB 4019 from tea rhizoplane.</title>
        <authorList>
            <person name="Thakur R."/>
            <person name="Swarnkar M.K."/>
            <person name="Gulati A."/>
        </authorList>
    </citation>
    <scope>NUCLEOTIDE SEQUENCE [LARGE SCALE GENOMIC DNA]</scope>
    <source>
        <strain evidence="3">BIHB4019</strain>
    </source>
</reference>
<evidence type="ECO:0000313" key="3">
    <source>
        <dbReference type="EMBL" id="ANY71041.1"/>
    </source>
</evidence>
<dbReference type="Gene3D" id="3.90.550.10">
    <property type="entry name" value="Spore Coat Polysaccharide Biosynthesis Protein SpsA, Chain A"/>
    <property type="match status" value="1"/>
</dbReference>
<dbReference type="EMBL" id="CP016808">
    <property type="protein sequence ID" value="ANY71041.1"/>
    <property type="molecule type" value="Genomic_DNA"/>
</dbReference>
<feature type="transmembrane region" description="Helical" evidence="1">
    <location>
        <begin position="300"/>
        <end position="322"/>
    </location>
</feature>
<dbReference type="PANTHER" id="PTHR43646">
    <property type="entry name" value="GLYCOSYLTRANSFERASE"/>
    <property type="match status" value="1"/>
</dbReference>
<evidence type="ECO:0000259" key="2">
    <source>
        <dbReference type="Pfam" id="PF00535"/>
    </source>
</evidence>
<sequence>MKNSAVPISISVIIPARNEAANIGKLLHDLNHQMLSHAEVIVVDDGSEDATASLAAANGALVIRAEEMPDGWIGKSWACWTGAKTAQGELLVFLDADVELEKDALQLLAASQKEAGGLVSVQPYHRMERAYEQLSAFFNLIVIASVGDGDSRAGAFGPCLICRRDDYFRIGGHEAVRGKVLEHFELGRAFSSDQMPVSNFMGCEKISFRMYPDGLGSMFRGWSKSFAAGAASTAPFVACAVSLWLAGAVSAVILMLSSLKGQGEADYWLLGTGAASYAAYSLQLALWLRKTGSFKGWTALLYPLPLSLFMLFFAYSLFSTFIRRKVSWKGRVVSIGSRERGKL</sequence>
<name>A0A1B2DTK9_9BACL</name>
<dbReference type="PANTHER" id="PTHR43646:SF3">
    <property type="entry name" value="SLR1566 PROTEIN"/>
    <property type="match status" value="1"/>
</dbReference>